<name>A0A0C1LLP7_9BACT</name>
<dbReference type="OrthoDB" id="9794183at2"/>
<dbReference type="PANTHER" id="PTHR36114:SF1">
    <property type="entry name" value="16.7 KDA PROTEIN IN WHIE LOCUS"/>
    <property type="match status" value="1"/>
</dbReference>
<dbReference type="STRING" id="1349421.OI18_00420"/>
<dbReference type="InterPro" id="IPR013096">
    <property type="entry name" value="Cupin_2"/>
</dbReference>
<keyword evidence="3" id="KW-1185">Reference proteome</keyword>
<protein>
    <recommendedName>
        <fullName evidence="1">Cupin type-2 domain-containing protein</fullName>
    </recommendedName>
</protein>
<accession>A0A0C1LLP7</accession>
<organism evidence="2 3">
    <name type="scientific">Flavihumibacter solisilvae</name>
    <dbReference type="NCBI Taxonomy" id="1349421"/>
    <lineage>
        <taxon>Bacteria</taxon>
        <taxon>Pseudomonadati</taxon>
        <taxon>Bacteroidota</taxon>
        <taxon>Chitinophagia</taxon>
        <taxon>Chitinophagales</taxon>
        <taxon>Chitinophagaceae</taxon>
        <taxon>Flavihumibacter</taxon>
    </lineage>
</organism>
<dbReference type="EMBL" id="JSVC01000001">
    <property type="protein sequence ID" value="KIC96268.1"/>
    <property type="molecule type" value="Genomic_DNA"/>
</dbReference>
<evidence type="ECO:0000313" key="3">
    <source>
        <dbReference type="Proteomes" id="UP000031408"/>
    </source>
</evidence>
<dbReference type="InterPro" id="IPR052044">
    <property type="entry name" value="PKS_Associated_Protein"/>
</dbReference>
<sequence length="119" mass="14106">MEKINLAEKFDRIDAYWDPRIACELNSQHVKLVKFKGPFVWHHHENEDELFFVVKGRFNMEFRDRTEIVNENELIVVPRGVEHRPVADEEVWVMLFEPASTLNTGNIENDLTKKNLDLI</sequence>
<dbReference type="PANTHER" id="PTHR36114">
    <property type="entry name" value="16.7 KDA PROTEIN IN WHIE LOCUS"/>
    <property type="match status" value="1"/>
</dbReference>
<evidence type="ECO:0000313" key="2">
    <source>
        <dbReference type="EMBL" id="KIC96268.1"/>
    </source>
</evidence>
<reference evidence="2 3" key="1">
    <citation type="submission" date="2014-11" db="EMBL/GenBank/DDBJ databases">
        <title>Genome sequence of Flavihumibacter solisilvae 3-3.</title>
        <authorList>
            <person name="Zhou G."/>
            <person name="Li M."/>
            <person name="Wang G."/>
        </authorList>
    </citation>
    <scope>NUCLEOTIDE SEQUENCE [LARGE SCALE GENOMIC DNA]</scope>
    <source>
        <strain evidence="2 3">3-3</strain>
    </source>
</reference>
<dbReference type="InterPro" id="IPR011051">
    <property type="entry name" value="RmlC_Cupin_sf"/>
</dbReference>
<comment type="caution">
    <text evidence="2">The sequence shown here is derived from an EMBL/GenBank/DDBJ whole genome shotgun (WGS) entry which is preliminary data.</text>
</comment>
<dbReference type="Proteomes" id="UP000031408">
    <property type="component" value="Unassembled WGS sequence"/>
</dbReference>
<dbReference type="CDD" id="cd02226">
    <property type="entry name" value="cupin_YdbB-like"/>
    <property type="match status" value="1"/>
</dbReference>
<dbReference type="InterPro" id="IPR014710">
    <property type="entry name" value="RmlC-like_jellyroll"/>
</dbReference>
<gene>
    <name evidence="2" type="ORF">OI18_00420</name>
</gene>
<dbReference type="Gene3D" id="2.60.120.10">
    <property type="entry name" value="Jelly Rolls"/>
    <property type="match status" value="1"/>
</dbReference>
<dbReference type="RefSeq" id="WP_039136055.1">
    <property type="nucleotide sequence ID" value="NZ_JSVC01000001.1"/>
</dbReference>
<dbReference type="SUPFAM" id="SSF51182">
    <property type="entry name" value="RmlC-like cupins"/>
    <property type="match status" value="1"/>
</dbReference>
<dbReference type="AlphaFoldDB" id="A0A0C1LLP7"/>
<evidence type="ECO:0000259" key="1">
    <source>
        <dbReference type="Pfam" id="PF07883"/>
    </source>
</evidence>
<proteinExistence type="predicted"/>
<feature type="domain" description="Cupin type-2" evidence="1">
    <location>
        <begin position="39"/>
        <end position="90"/>
    </location>
</feature>
<dbReference type="Pfam" id="PF07883">
    <property type="entry name" value="Cupin_2"/>
    <property type="match status" value="1"/>
</dbReference>